<evidence type="ECO:0000313" key="3">
    <source>
        <dbReference type="Proteomes" id="UP000829708"/>
    </source>
</evidence>
<dbReference type="PROSITE" id="PS00061">
    <property type="entry name" value="ADH_SHORT"/>
    <property type="match status" value="1"/>
</dbReference>
<dbReference type="InterPro" id="IPR020904">
    <property type="entry name" value="Sc_DH/Rdtase_CS"/>
</dbReference>
<evidence type="ECO:0000313" key="2">
    <source>
        <dbReference type="EMBL" id="UOM50575.1"/>
    </source>
</evidence>
<dbReference type="InterPro" id="IPR002347">
    <property type="entry name" value="SDR_fam"/>
</dbReference>
<dbReference type="InterPro" id="IPR050259">
    <property type="entry name" value="SDR"/>
</dbReference>
<accession>A0ABY4D9D7</accession>
<evidence type="ECO:0000256" key="1">
    <source>
        <dbReference type="ARBA" id="ARBA00006484"/>
    </source>
</evidence>
<dbReference type="InterPro" id="IPR036291">
    <property type="entry name" value="NAD(P)-bd_dom_sf"/>
</dbReference>
<proteinExistence type="inferred from homology"/>
<dbReference type="RefSeq" id="WP_244771963.1">
    <property type="nucleotide sequence ID" value="NZ_CP094929.1"/>
</dbReference>
<gene>
    <name evidence="2" type="ORF">MUG09_13510</name>
</gene>
<sequence length="247" mass="26464">MIDLQGYRGIITGASSGIGLAISEVLAGCGAQVFCISRTGKPKDSHTVVPQGVTHIAADICDTDQMKSIIDRIAEDGGLDFLINNAGITIKKRAETMSFDEFAQVQQVNVCAPFNLSVLCFPYLSASKHTGRIINISSMAAHLGFSQVVPYSASKSGIAGLTRGLAVEWAQNNITVNSIAPGWFPTEMTKQVMDEERKRLILNRMPMHAFGEAKDLGAMAAFLLSEHARYITGVDYAVDGGALAYGF</sequence>
<dbReference type="PRINTS" id="PR00081">
    <property type="entry name" value="GDHRDH"/>
</dbReference>
<dbReference type="PRINTS" id="PR00080">
    <property type="entry name" value="SDRFAMILY"/>
</dbReference>
<comment type="similarity">
    <text evidence="1">Belongs to the short-chain dehydrogenases/reductases (SDR) family.</text>
</comment>
<reference evidence="3" key="1">
    <citation type="journal article" date="2024" name="J Bioinform Genom">
        <title>Complete genome sequence of the type strain bacterium Sphaerochaeta associata GLS2t (VKM B-2742)t.</title>
        <authorList>
            <person name="Troshina O.Y."/>
            <person name="Tepeeva A.N."/>
            <person name="Arzamasceva V.O."/>
            <person name="Whitman W.B."/>
            <person name="Varghese N."/>
            <person name="Shapiro N."/>
            <person name="Woyke T."/>
            <person name="Kripides N.C."/>
            <person name="Vasilenko O.V."/>
        </authorList>
    </citation>
    <scope>NUCLEOTIDE SEQUENCE [LARGE SCALE GENOMIC DNA]</scope>
    <source>
        <strain evidence="3">GLS2T</strain>
    </source>
</reference>
<dbReference type="EMBL" id="CP094929">
    <property type="protein sequence ID" value="UOM50575.1"/>
    <property type="molecule type" value="Genomic_DNA"/>
</dbReference>
<dbReference type="PANTHER" id="PTHR42879:SF2">
    <property type="entry name" value="3-OXOACYL-[ACYL-CARRIER-PROTEIN] REDUCTASE FABG"/>
    <property type="match status" value="1"/>
</dbReference>
<dbReference type="CDD" id="cd05233">
    <property type="entry name" value="SDR_c"/>
    <property type="match status" value="1"/>
</dbReference>
<dbReference type="Gene3D" id="3.40.50.720">
    <property type="entry name" value="NAD(P)-binding Rossmann-like Domain"/>
    <property type="match status" value="1"/>
</dbReference>
<dbReference type="PANTHER" id="PTHR42879">
    <property type="entry name" value="3-OXOACYL-(ACYL-CARRIER-PROTEIN) REDUCTASE"/>
    <property type="match status" value="1"/>
</dbReference>
<dbReference type="SUPFAM" id="SSF51735">
    <property type="entry name" value="NAD(P)-binding Rossmann-fold domains"/>
    <property type="match status" value="1"/>
</dbReference>
<keyword evidence="3" id="KW-1185">Reference proteome</keyword>
<dbReference type="Proteomes" id="UP000829708">
    <property type="component" value="Chromosome"/>
</dbReference>
<name>A0ABY4D9D7_9SPIR</name>
<protein>
    <submittedName>
        <fullName evidence="2">SDR family oxidoreductase</fullName>
    </submittedName>
</protein>
<organism evidence="2 3">
    <name type="scientific">Sphaerochaeta associata</name>
    <dbReference type="NCBI Taxonomy" id="1129264"/>
    <lineage>
        <taxon>Bacteria</taxon>
        <taxon>Pseudomonadati</taxon>
        <taxon>Spirochaetota</taxon>
        <taxon>Spirochaetia</taxon>
        <taxon>Spirochaetales</taxon>
        <taxon>Sphaerochaetaceae</taxon>
        <taxon>Sphaerochaeta</taxon>
    </lineage>
</organism>
<dbReference type="Pfam" id="PF13561">
    <property type="entry name" value="adh_short_C2"/>
    <property type="match status" value="1"/>
</dbReference>